<dbReference type="AlphaFoldDB" id="A0A5C8JHI5"/>
<dbReference type="CDD" id="cd00293">
    <property type="entry name" value="USP-like"/>
    <property type="match status" value="1"/>
</dbReference>
<feature type="domain" description="UspA" evidence="2">
    <location>
        <begin position="1"/>
        <end position="180"/>
    </location>
</feature>
<dbReference type="Gene3D" id="3.40.50.620">
    <property type="entry name" value="HUPs"/>
    <property type="match status" value="2"/>
</dbReference>
<dbReference type="InterPro" id="IPR006016">
    <property type="entry name" value="UspA"/>
</dbReference>
<sequence>MKTILVPVDFSLGSKNALLFALEVAQKAKLKVVVFHAFYAASAPPAMYEIPLFLPELEKEKCRELDQFVASCKADAPNDYVYDFKCVAKAGQHVNQVPGYAEQVFHTILATHAPKERYTARVTCVAKMGKVQDQIVSIAGAYEADLVIMGMQGGGSLGKAIIGSTTVSVMRNSRVPVLGVPLWARFRSLSSVIFASDLSRQPDNELLRLLRDFMKTFRPRLEVLHLHRHPDMQIAYKNIERALESFDEQLHDVDYKVVLRQRTDVVAGIREYVQEKQASILILSPQKHTFLERLLNKSVTAQMVAYNEVPLLTLPSFGTGWQVREPEELEVTDNQAY</sequence>
<evidence type="ECO:0000259" key="2">
    <source>
        <dbReference type="Pfam" id="PF00582"/>
    </source>
</evidence>
<dbReference type="PANTHER" id="PTHR46268:SF6">
    <property type="entry name" value="UNIVERSAL STRESS PROTEIN UP12"/>
    <property type="match status" value="1"/>
</dbReference>
<dbReference type="Pfam" id="PF00582">
    <property type="entry name" value="Usp"/>
    <property type="match status" value="1"/>
</dbReference>
<dbReference type="Proteomes" id="UP000321926">
    <property type="component" value="Unassembled WGS sequence"/>
</dbReference>
<evidence type="ECO:0000313" key="3">
    <source>
        <dbReference type="EMBL" id="TXK36862.1"/>
    </source>
</evidence>
<dbReference type="EMBL" id="VRTY01000069">
    <property type="protein sequence ID" value="TXK36862.1"/>
    <property type="molecule type" value="Genomic_DNA"/>
</dbReference>
<accession>A0A5C8JHI5</accession>
<dbReference type="PRINTS" id="PR01438">
    <property type="entry name" value="UNVRSLSTRESS"/>
</dbReference>
<keyword evidence="4" id="KW-1185">Reference proteome</keyword>
<evidence type="ECO:0000256" key="1">
    <source>
        <dbReference type="ARBA" id="ARBA00008791"/>
    </source>
</evidence>
<comment type="caution">
    <text evidence="3">The sequence shown here is derived from an EMBL/GenBank/DDBJ whole genome shotgun (WGS) entry which is preliminary data.</text>
</comment>
<organism evidence="3 4">
    <name type="scientific">Pontibacter qinzhouensis</name>
    <dbReference type="NCBI Taxonomy" id="2603253"/>
    <lineage>
        <taxon>Bacteria</taxon>
        <taxon>Pseudomonadati</taxon>
        <taxon>Bacteroidota</taxon>
        <taxon>Cytophagia</taxon>
        <taxon>Cytophagales</taxon>
        <taxon>Hymenobacteraceae</taxon>
        <taxon>Pontibacter</taxon>
    </lineage>
</organism>
<protein>
    <submittedName>
        <fullName evidence="3">Universal stress protein</fullName>
    </submittedName>
</protein>
<dbReference type="SUPFAM" id="SSF52402">
    <property type="entry name" value="Adenine nucleotide alpha hydrolases-like"/>
    <property type="match status" value="2"/>
</dbReference>
<dbReference type="PANTHER" id="PTHR46268">
    <property type="entry name" value="STRESS RESPONSE PROTEIN NHAX"/>
    <property type="match status" value="1"/>
</dbReference>
<dbReference type="InterPro" id="IPR014729">
    <property type="entry name" value="Rossmann-like_a/b/a_fold"/>
</dbReference>
<reference evidence="3 4" key="1">
    <citation type="submission" date="2019-08" db="EMBL/GenBank/DDBJ databases">
        <authorList>
            <person name="Shi S."/>
        </authorList>
    </citation>
    <scope>NUCLEOTIDE SEQUENCE [LARGE SCALE GENOMIC DNA]</scope>
    <source>
        <strain evidence="3 4">GY10130</strain>
    </source>
</reference>
<name>A0A5C8JHI5_9BACT</name>
<gene>
    <name evidence="3" type="ORF">FVR03_16695</name>
</gene>
<dbReference type="OrthoDB" id="1522603at2"/>
<evidence type="ECO:0000313" key="4">
    <source>
        <dbReference type="Proteomes" id="UP000321926"/>
    </source>
</evidence>
<comment type="similarity">
    <text evidence="1">Belongs to the universal stress protein A family.</text>
</comment>
<proteinExistence type="inferred from homology"/>
<dbReference type="RefSeq" id="WP_147922899.1">
    <property type="nucleotide sequence ID" value="NZ_VRTY01000069.1"/>
</dbReference>
<dbReference type="InterPro" id="IPR006015">
    <property type="entry name" value="Universal_stress_UspA"/>
</dbReference>